<evidence type="ECO:0000313" key="4">
    <source>
        <dbReference type="EMBL" id="MBJ6725290.1"/>
    </source>
</evidence>
<keyword evidence="3" id="KW-0472">Membrane</keyword>
<feature type="transmembrane region" description="Helical" evidence="3">
    <location>
        <begin position="61"/>
        <end position="82"/>
    </location>
</feature>
<evidence type="ECO:0000256" key="3">
    <source>
        <dbReference type="SAM" id="Phobius"/>
    </source>
</evidence>
<evidence type="ECO:0000313" key="5">
    <source>
        <dbReference type="Proteomes" id="UP000636888"/>
    </source>
</evidence>
<dbReference type="RefSeq" id="WP_199384178.1">
    <property type="nucleotide sequence ID" value="NZ_JAEMHM010000008.1"/>
</dbReference>
<accession>A0A8J7LVQ9</accession>
<keyword evidence="5" id="KW-1185">Reference proteome</keyword>
<keyword evidence="3" id="KW-1133">Transmembrane helix</keyword>
<name>A0A8J7LVQ9_9BACT</name>
<keyword evidence="1" id="KW-0175">Coiled coil</keyword>
<comment type="caution">
    <text evidence="4">The sequence shown here is derived from an EMBL/GenBank/DDBJ whole genome shotgun (WGS) entry which is preliminary data.</text>
</comment>
<feature type="transmembrane region" description="Helical" evidence="3">
    <location>
        <begin position="94"/>
        <end position="112"/>
    </location>
</feature>
<dbReference type="Proteomes" id="UP000636888">
    <property type="component" value="Unassembled WGS sequence"/>
</dbReference>
<dbReference type="AlphaFoldDB" id="A0A8J7LVQ9"/>
<feature type="coiled-coil region" evidence="1">
    <location>
        <begin position="114"/>
        <end position="141"/>
    </location>
</feature>
<keyword evidence="3" id="KW-0812">Transmembrane</keyword>
<evidence type="ECO:0008006" key="6">
    <source>
        <dbReference type="Google" id="ProtNLM"/>
    </source>
</evidence>
<feature type="compositionally biased region" description="Basic and acidic residues" evidence="2">
    <location>
        <begin position="193"/>
        <end position="203"/>
    </location>
</feature>
<reference evidence="4" key="1">
    <citation type="submission" date="2020-12" db="EMBL/GenBank/DDBJ databases">
        <title>Geomonas sp. Red875, isolated from river sediment.</title>
        <authorList>
            <person name="Xu Z."/>
            <person name="Zhang Z."/>
            <person name="Masuda Y."/>
            <person name="Itoh H."/>
            <person name="Senoo K."/>
        </authorList>
    </citation>
    <scope>NUCLEOTIDE SEQUENCE</scope>
    <source>
        <strain evidence="4">Red875</strain>
    </source>
</reference>
<feature type="region of interest" description="Disordered" evidence="2">
    <location>
        <begin position="192"/>
        <end position="218"/>
    </location>
</feature>
<evidence type="ECO:0000256" key="1">
    <source>
        <dbReference type="SAM" id="Coils"/>
    </source>
</evidence>
<protein>
    <recommendedName>
        <fullName evidence="6">Histidine kinase</fullName>
    </recommendedName>
</protein>
<sequence>MRWGLESISRRIRGKYSATIVLPLVFAFIIALGYLDFLIGFRLSLYPLYLIPLALVAWNESLPLSLATAAVASTVIGAKYFLFKPAYVAQTYRYWDGAIKIILLLLIGFGVFRIRQLLRQKEAVNAELKKALSEIQELREMVPICAWCHSVRNDQGFYERIEVYLQQVTGASLTHGICPSCKEKYYGNLGKGPDAKAADDPDKAGAGPEINRSKNLNK</sequence>
<feature type="transmembrane region" description="Helical" evidence="3">
    <location>
        <begin position="20"/>
        <end position="41"/>
    </location>
</feature>
<proteinExistence type="predicted"/>
<organism evidence="4 5">
    <name type="scientific">Geomesophilobacter sediminis</name>
    <dbReference type="NCBI Taxonomy" id="2798584"/>
    <lineage>
        <taxon>Bacteria</taxon>
        <taxon>Pseudomonadati</taxon>
        <taxon>Thermodesulfobacteriota</taxon>
        <taxon>Desulfuromonadia</taxon>
        <taxon>Geobacterales</taxon>
        <taxon>Geobacteraceae</taxon>
        <taxon>Geomesophilobacter</taxon>
    </lineage>
</organism>
<evidence type="ECO:0000256" key="2">
    <source>
        <dbReference type="SAM" id="MobiDB-lite"/>
    </source>
</evidence>
<gene>
    <name evidence="4" type="ORF">JFN93_11265</name>
</gene>
<dbReference type="EMBL" id="JAEMHM010000008">
    <property type="protein sequence ID" value="MBJ6725290.1"/>
    <property type="molecule type" value="Genomic_DNA"/>
</dbReference>